<organism evidence="2 3">
    <name type="scientific">Paraburkholderia tuberum</name>
    <dbReference type="NCBI Taxonomy" id="157910"/>
    <lineage>
        <taxon>Bacteria</taxon>
        <taxon>Pseudomonadati</taxon>
        <taxon>Pseudomonadota</taxon>
        <taxon>Betaproteobacteria</taxon>
        <taxon>Burkholderiales</taxon>
        <taxon>Burkholderiaceae</taxon>
        <taxon>Paraburkholderia</taxon>
    </lineage>
</organism>
<evidence type="ECO:0000313" key="2">
    <source>
        <dbReference type="EMBL" id="SDR47158.1"/>
    </source>
</evidence>
<keyword evidence="1" id="KW-0812">Transmembrane</keyword>
<proteinExistence type="predicted"/>
<sequence>MNPLVFNICILLGWLMVLVGGCMLSAPIGLIVSGVLMLALVFVVARSVGVMLPGARREGDS</sequence>
<dbReference type="EMBL" id="FNKX01000002">
    <property type="protein sequence ID" value="SDR47158.1"/>
    <property type="molecule type" value="Genomic_DNA"/>
</dbReference>
<evidence type="ECO:0000256" key="1">
    <source>
        <dbReference type="SAM" id="Phobius"/>
    </source>
</evidence>
<keyword evidence="1" id="KW-1133">Transmembrane helix</keyword>
<reference evidence="3" key="1">
    <citation type="submission" date="2016-10" db="EMBL/GenBank/DDBJ databases">
        <authorList>
            <person name="Varghese N."/>
            <person name="Submissions S."/>
        </authorList>
    </citation>
    <scope>NUCLEOTIDE SEQUENCE [LARGE SCALE GENOMIC DNA]</scope>
    <source>
        <strain evidence="3">DUS833</strain>
    </source>
</reference>
<keyword evidence="1" id="KW-0472">Membrane</keyword>
<dbReference type="AlphaFoldDB" id="A0A1H1JCH8"/>
<gene>
    <name evidence="2" type="ORF">SAMN05445850_4515</name>
</gene>
<dbReference type="Proteomes" id="UP000199365">
    <property type="component" value="Unassembled WGS sequence"/>
</dbReference>
<dbReference type="RefSeq" id="WP_090807006.1">
    <property type="nucleotide sequence ID" value="NZ_FNKX01000002.1"/>
</dbReference>
<keyword evidence="3" id="KW-1185">Reference proteome</keyword>
<evidence type="ECO:0000313" key="3">
    <source>
        <dbReference type="Proteomes" id="UP000199365"/>
    </source>
</evidence>
<name>A0A1H1JCH8_9BURK</name>
<feature type="transmembrane region" description="Helical" evidence="1">
    <location>
        <begin position="12"/>
        <end position="45"/>
    </location>
</feature>
<accession>A0A1H1JCH8</accession>
<dbReference type="STRING" id="157910.SAMN05445850_4515"/>
<protein>
    <submittedName>
        <fullName evidence="2">Uncharacterized protein</fullName>
    </submittedName>
</protein>